<keyword evidence="2" id="KW-1185">Reference proteome</keyword>
<name>A0ACC0NRV0_RHOML</name>
<sequence>MSGSSHSYRPGGRAVTTAPPGAQRQEIPLFGPTTRSNQSLLWHHRVHAHMCLPGLEHTKLLKRGGDPHQLGYHLGG</sequence>
<evidence type="ECO:0000313" key="2">
    <source>
        <dbReference type="Proteomes" id="UP001062846"/>
    </source>
</evidence>
<gene>
    <name evidence="1" type="ORF">RHMOL_Rhmol05G0166300</name>
</gene>
<reference evidence="1" key="1">
    <citation type="submission" date="2022-02" db="EMBL/GenBank/DDBJ databases">
        <title>Plant Genome Project.</title>
        <authorList>
            <person name="Zhang R.-G."/>
        </authorList>
    </citation>
    <scope>NUCLEOTIDE SEQUENCE</scope>
    <source>
        <strain evidence="1">AT1</strain>
    </source>
</reference>
<organism evidence="1 2">
    <name type="scientific">Rhododendron molle</name>
    <name type="common">Chinese azalea</name>
    <name type="synonym">Azalea mollis</name>
    <dbReference type="NCBI Taxonomy" id="49168"/>
    <lineage>
        <taxon>Eukaryota</taxon>
        <taxon>Viridiplantae</taxon>
        <taxon>Streptophyta</taxon>
        <taxon>Embryophyta</taxon>
        <taxon>Tracheophyta</taxon>
        <taxon>Spermatophyta</taxon>
        <taxon>Magnoliopsida</taxon>
        <taxon>eudicotyledons</taxon>
        <taxon>Gunneridae</taxon>
        <taxon>Pentapetalae</taxon>
        <taxon>asterids</taxon>
        <taxon>Ericales</taxon>
        <taxon>Ericaceae</taxon>
        <taxon>Ericoideae</taxon>
        <taxon>Rhodoreae</taxon>
        <taxon>Rhododendron</taxon>
    </lineage>
</organism>
<dbReference type="Proteomes" id="UP001062846">
    <property type="component" value="Chromosome 5"/>
</dbReference>
<proteinExistence type="predicted"/>
<dbReference type="EMBL" id="CM046392">
    <property type="protein sequence ID" value="KAI8555328.1"/>
    <property type="molecule type" value="Genomic_DNA"/>
</dbReference>
<protein>
    <submittedName>
        <fullName evidence="1">Uncharacterized protein</fullName>
    </submittedName>
</protein>
<comment type="caution">
    <text evidence="1">The sequence shown here is derived from an EMBL/GenBank/DDBJ whole genome shotgun (WGS) entry which is preliminary data.</text>
</comment>
<evidence type="ECO:0000313" key="1">
    <source>
        <dbReference type="EMBL" id="KAI8555328.1"/>
    </source>
</evidence>
<accession>A0ACC0NRV0</accession>